<evidence type="ECO:0000256" key="2">
    <source>
        <dbReference type="SAM" id="SignalP"/>
    </source>
</evidence>
<comment type="caution">
    <text evidence="3">The sequence shown here is derived from an EMBL/GenBank/DDBJ whole genome shotgun (WGS) entry which is preliminary data.</text>
</comment>
<feature type="compositionally biased region" description="Polar residues" evidence="1">
    <location>
        <begin position="38"/>
        <end position="54"/>
    </location>
</feature>
<feature type="region of interest" description="Disordered" evidence="1">
    <location>
        <begin position="23"/>
        <end position="85"/>
    </location>
</feature>
<gene>
    <name evidence="3" type="ORF">AB0I48_28045</name>
</gene>
<dbReference type="EMBL" id="JBFAKC010000015">
    <property type="protein sequence ID" value="MEV0711424.1"/>
    <property type="molecule type" value="Genomic_DNA"/>
</dbReference>
<organism evidence="3 4">
    <name type="scientific">Nocardia aurea</name>
    <dbReference type="NCBI Taxonomy" id="2144174"/>
    <lineage>
        <taxon>Bacteria</taxon>
        <taxon>Bacillati</taxon>
        <taxon>Actinomycetota</taxon>
        <taxon>Actinomycetes</taxon>
        <taxon>Mycobacteriales</taxon>
        <taxon>Nocardiaceae</taxon>
        <taxon>Nocardia</taxon>
    </lineage>
</organism>
<reference evidence="3 4" key="1">
    <citation type="submission" date="2024-06" db="EMBL/GenBank/DDBJ databases">
        <title>The Natural Products Discovery Center: Release of the First 8490 Sequenced Strains for Exploring Actinobacteria Biosynthetic Diversity.</title>
        <authorList>
            <person name="Kalkreuter E."/>
            <person name="Kautsar S.A."/>
            <person name="Yang D."/>
            <person name="Bader C.D."/>
            <person name="Teijaro C.N."/>
            <person name="Fluegel L."/>
            <person name="Davis C.M."/>
            <person name="Simpson J.R."/>
            <person name="Lauterbach L."/>
            <person name="Steele A.D."/>
            <person name="Gui C."/>
            <person name="Meng S."/>
            <person name="Li G."/>
            <person name="Viehrig K."/>
            <person name="Ye F."/>
            <person name="Su P."/>
            <person name="Kiefer A.F."/>
            <person name="Nichols A."/>
            <person name="Cepeda A.J."/>
            <person name="Yan W."/>
            <person name="Fan B."/>
            <person name="Jiang Y."/>
            <person name="Adhikari A."/>
            <person name="Zheng C.-J."/>
            <person name="Schuster L."/>
            <person name="Cowan T.M."/>
            <person name="Smanski M.J."/>
            <person name="Chevrette M.G."/>
            <person name="De Carvalho L.P.S."/>
            <person name="Shen B."/>
        </authorList>
    </citation>
    <scope>NUCLEOTIDE SEQUENCE [LARGE SCALE GENOMIC DNA]</scope>
    <source>
        <strain evidence="3 4">NPDC050403</strain>
    </source>
</reference>
<sequence length="152" mass="15061">MKRISVIVVAAGAVALMLTGCGGSEETSDASGLRKGNTDSSATITSRPTSTGALPTSADRAPSATTSTAPAATTPPEPTGLPARASDTTCAQFKGLDSTEEKAVIERILAENPDSQFTGSPNVALGTAKLVCLASSNAGRTVAVAAGIAVRN</sequence>
<protein>
    <recommendedName>
        <fullName evidence="5">DUF732 domain-containing protein</fullName>
    </recommendedName>
</protein>
<evidence type="ECO:0008006" key="5">
    <source>
        <dbReference type="Google" id="ProtNLM"/>
    </source>
</evidence>
<name>A0ABV3G177_9NOCA</name>
<feature type="signal peptide" evidence="2">
    <location>
        <begin position="1"/>
        <end position="20"/>
    </location>
</feature>
<feature type="chain" id="PRO_5045454134" description="DUF732 domain-containing protein" evidence="2">
    <location>
        <begin position="21"/>
        <end position="152"/>
    </location>
</feature>
<evidence type="ECO:0000313" key="3">
    <source>
        <dbReference type="EMBL" id="MEV0711424.1"/>
    </source>
</evidence>
<dbReference type="PROSITE" id="PS51257">
    <property type="entry name" value="PROKAR_LIPOPROTEIN"/>
    <property type="match status" value="1"/>
</dbReference>
<keyword evidence="4" id="KW-1185">Reference proteome</keyword>
<evidence type="ECO:0000256" key="1">
    <source>
        <dbReference type="SAM" id="MobiDB-lite"/>
    </source>
</evidence>
<feature type="compositionally biased region" description="Low complexity" evidence="1">
    <location>
        <begin position="55"/>
        <end position="72"/>
    </location>
</feature>
<keyword evidence="2" id="KW-0732">Signal</keyword>
<accession>A0ABV3G177</accession>
<proteinExistence type="predicted"/>
<dbReference type="Proteomes" id="UP001551695">
    <property type="component" value="Unassembled WGS sequence"/>
</dbReference>
<evidence type="ECO:0000313" key="4">
    <source>
        <dbReference type="Proteomes" id="UP001551695"/>
    </source>
</evidence>
<dbReference type="RefSeq" id="WP_157978835.1">
    <property type="nucleotide sequence ID" value="NZ_JBFAKC010000015.1"/>
</dbReference>